<keyword evidence="7 15" id="KW-0378">Hydrolase</keyword>
<keyword evidence="9 14" id="KW-0460">Magnesium</keyword>
<feature type="binding site" evidence="14">
    <location>
        <position position="179"/>
    </location>
    <ligand>
        <name>Mg(2+)</name>
        <dbReference type="ChEBI" id="CHEBI:18420"/>
    </ligand>
</feature>
<evidence type="ECO:0000313" key="19">
    <source>
        <dbReference type="Proteomes" id="UP001152888"/>
    </source>
</evidence>
<dbReference type="InterPro" id="IPR011234">
    <property type="entry name" value="Fumarylacetoacetase-like_C"/>
</dbReference>
<keyword evidence="19" id="KW-1185">Reference proteome</keyword>
<feature type="binding site" evidence="14">
    <location>
        <position position="199"/>
    </location>
    <ligand>
        <name>Ca(2+)</name>
        <dbReference type="ChEBI" id="CHEBI:29108"/>
    </ligand>
</feature>
<evidence type="ECO:0000256" key="2">
    <source>
        <dbReference type="ARBA" id="ARBA00004782"/>
    </source>
</evidence>
<keyword evidence="11 15" id="KW-0585">Phenylalanine catabolism</keyword>
<keyword evidence="8 14" id="KW-0106">Calcium</keyword>
<dbReference type="InterPro" id="IPR036663">
    <property type="entry name" value="Fumarylacetoacetase_C_sf"/>
</dbReference>
<feature type="binding site" evidence="14">
    <location>
        <position position="203"/>
    </location>
    <ligand>
        <name>Mg(2+)</name>
        <dbReference type="ChEBI" id="CHEBI:18420"/>
    </ligand>
</feature>
<feature type="binding site" evidence="13">
    <location>
        <position position="296"/>
    </location>
    <ligand>
        <name>substrate</name>
    </ligand>
</feature>
<evidence type="ECO:0000256" key="13">
    <source>
        <dbReference type="PIRSR" id="PIRSR605959-2"/>
    </source>
</evidence>
<dbReference type="EMBL" id="CAKOFQ010006882">
    <property type="protein sequence ID" value="CAH1979641.1"/>
    <property type="molecule type" value="Genomic_DNA"/>
</dbReference>
<dbReference type="OrthoDB" id="9971669at2759"/>
<evidence type="ECO:0000256" key="15">
    <source>
        <dbReference type="RuleBase" id="RU366008"/>
    </source>
</evidence>
<keyword evidence="6 14" id="KW-0479">Metal-binding</keyword>
<evidence type="ECO:0000256" key="1">
    <source>
        <dbReference type="ARBA" id="ARBA00000353"/>
    </source>
</evidence>
<dbReference type="SUPFAM" id="SSF56529">
    <property type="entry name" value="FAH"/>
    <property type="match status" value="1"/>
</dbReference>
<feature type="binding site" evidence="13">
    <location>
        <position position="186"/>
    </location>
    <ligand>
        <name>substrate</name>
    </ligand>
</feature>
<dbReference type="GO" id="GO:0046872">
    <property type="term" value="F:metal ion binding"/>
    <property type="evidence" value="ECO:0007669"/>
    <property type="project" value="UniProtKB-UniRule"/>
</dbReference>
<comment type="catalytic activity">
    <reaction evidence="1 15">
        <text>4-fumarylacetoacetate + H2O = acetoacetate + fumarate + H(+)</text>
        <dbReference type="Rhea" id="RHEA:10244"/>
        <dbReference type="ChEBI" id="CHEBI:13705"/>
        <dbReference type="ChEBI" id="CHEBI:15377"/>
        <dbReference type="ChEBI" id="CHEBI:15378"/>
        <dbReference type="ChEBI" id="CHEBI:18034"/>
        <dbReference type="ChEBI" id="CHEBI:29806"/>
        <dbReference type="EC" id="3.7.1.2"/>
    </reaction>
</comment>
<dbReference type="Gene3D" id="2.30.30.230">
    <property type="entry name" value="Fumarylacetoacetase, N-terminal domain"/>
    <property type="match status" value="1"/>
</dbReference>
<evidence type="ECO:0000256" key="11">
    <source>
        <dbReference type="ARBA" id="ARBA00023232"/>
    </source>
</evidence>
<comment type="pathway">
    <text evidence="2 15">Amino-acid degradation; L-phenylalanine degradation; acetoacetate and fumarate from L-phenylalanine: step 6/6.</text>
</comment>
<sequence>MKQHQHVFKESTLNAFMALTPDHWKEARSTIQSLLSVENPTLQNDKALLSRALVPQVEATMHLPAKIGDYTDFYSSIHHATNVGIMFRSKENALMPNWKYLPVGYHGRASSVVVSGTSIHRPHGQTLVVDDAPPVFGPCRLMDFELEMAFFVGGSNRLGEPISIDKAQDHVFGFVIMNDWSARDIQKWEYIPLGPFTAKNLGTSISPWVVTTLALEPFLVDNYPQDPEPFPYLKHSDRFNFDIKLQVDLTPQGSNVSTTVCRSNYKYLYWTAKQQLAHHTVTGCNVNPGDLMGSGTISGDTSDSFGSMLELCWKGTKPVSLLDGSQRKFLQDGDTVTMKAFCEGDGYVLGFGTCTGTLLPVKP</sequence>
<dbReference type="InterPro" id="IPR005959">
    <property type="entry name" value="Fumarylacetoacetase"/>
</dbReference>
<dbReference type="Pfam" id="PF01557">
    <property type="entry name" value="FAA_hydrolase"/>
    <property type="match status" value="1"/>
</dbReference>
<evidence type="ECO:0000256" key="6">
    <source>
        <dbReference type="ARBA" id="ARBA00022723"/>
    </source>
</evidence>
<name>A0A9P0KQE2_ACAOB</name>
<evidence type="ECO:0000256" key="7">
    <source>
        <dbReference type="ARBA" id="ARBA00022801"/>
    </source>
</evidence>
<feature type="binding site" evidence="14">
    <location>
        <position position="145"/>
    </location>
    <ligand>
        <name>Ca(2+)</name>
        <dbReference type="ChEBI" id="CHEBI:29108"/>
    </ligand>
</feature>
<dbReference type="NCBIfam" id="TIGR01266">
    <property type="entry name" value="fum_ac_acetase"/>
    <property type="match status" value="1"/>
</dbReference>
<dbReference type="Pfam" id="PF09298">
    <property type="entry name" value="FAA_hydrolase_N"/>
    <property type="match status" value="1"/>
</dbReference>
<dbReference type="GO" id="GO:1902000">
    <property type="term" value="P:homogentisate catabolic process"/>
    <property type="evidence" value="ECO:0007669"/>
    <property type="project" value="TreeGrafter"/>
</dbReference>
<dbReference type="GO" id="GO:0004334">
    <property type="term" value="F:fumarylacetoacetase activity"/>
    <property type="evidence" value="ECO:0007669"/>
    <property type="project" value="UniProtKB-UniRule"/>
</dbReference>
<dbReference type="FunFam" id="3.90.850.10:FF:000004">
    <property type="entry name" value="Fumarylacetoacetase"/>
    <property type="match status" value="1"/>
</dbReference>
<dbReference type="AlphaFoldDB" id="A0A9P0KQE2"/>
<feature type="active site" description="Proton acceptor" evidence="12">
    <location>
        <position position="79"/>
    </location>
</feature>
<dbReference type="InterPro" id="IPR015377">
    <property type="entry name" value="Fumarylacetoacetase_N"/>
</dbReference>
<dbReference type="GO" id="GO:0006559">
    <property type="term" value="P:L-phenylalanine catabolic process"/>
    <property type="evidence" value="ECO:0007669"/>
    <property type="project" value="UniProtKB-UniRule"/>
</dbReference>
<evidence type="ECO:0000256" key="8">
    <source>
        <dbReference type="ARBA" id="ARBA00022837"/>
    </source>
</evidence>
<organism evidence="18 19">
    <name type="scientific">Acanthoscelides obtectus</name>
    <name type="common">Bean weevil</name>
    <name type="synonym">Bruchus obtectus</name>
    <dbReference type="NCBI Taxonomy" id="200917"/>
    <lineage>
        <taxon>Eukaryota</taxon>
        <taxon>Metazoa</taxon>
        <taxon>Ecdysozoa</taxon>
        <taxon>Arthropoda</taxon>
        <taxon>Hexapoda</taxon>
        <taxon>Insecta</taxon>
        <taxon>Pterygota</taxon>
        <taxon>Neoptera</taxon>
        <taxon>Endopterygota</taxon>
        <taxon>Coleoptera</taxon>
        <taxon>Polyphaga</taxon>
        <taxon>Cucujiformia</taxon>
        <taxon>Chrysomeloidea</taxon>
        <taxon>Chrysomelidae</taxon>
        <taxon>Bruchinae</taxon>
        <taxon>Bruchini</taxon>
        <taxon>Acanthoscelides</taxon>
    </lineage>
</organism>
<accession>A0A9P0KQE2</accession>
<proteinExistence type="inferred from homology"/>
<feature type="binding site" evidence="13">
    <location>
        <position position="74"/>
    </location>
    <ligand>
        <name>substrate</name>
    </ligand>
</feature>
<feature type="domain" description="Fumarylacetoacetase N-terminal" evidence="17">
    <location>
        <begin position="2"/>
        <end position="64"/>
    </location>
</feature>
<dbReference type="GO" id="GO:0006572">
    <property type="term" value="P:L-tyrosine catabolic process"/>
    <property type="evidence" value="ECO:0007669"/>
    <property type="project" value="UniProtKB-UniRule"/>
</dbReference>
<gene>
    <name evidence="18" type="ORF">ACAOBT_LOCUS13552</name>
</gene>
<evidence type="ECO:0000256" key="3">
    <source>
        <dbReference type="ARBA" id="ARBA00010211"/>
    </source>
</evidence>
<comment type="similarity">
    <text evidence="3 15">Belongs to the FAH family.</text>
</comment>
<evidence type="ECO:0000259" key="17">
    <source>
        <dbReference type="Pfam" id="PF09298"/>
    </source>
</evidence>
<feature type="binding site" evidence="13">
    <location>
        <position position="190"/>
    </location>
    <ligand>
        <name>substrate</name>
    </ligand>
</feature>
<evidence type="ECO:0000256" key="12">
    <source>
        <dbReference type="PIRSR" id="PIRSR605959-1"/>
    </source>
</evidence>
<reference evidence="18" key="1">
    <citation type="submission" date="2022-03" db="EMBL/GenBank/DDBJ databases">
        <authorList>
            <person name="Sayadi A."/>
        </authorList>
    </citation>
    <scope>NUCLEOTIDE SEQUENCE</scope>
</reference>
<dbReference type="PANTHER" id="PTHR43069">
    <property type="entry name" value="FUMARYLACETOACETASE"/>
    <property type="match status" value="1"/>
</dbReference>
<keyword evidence="10 15" id="KW-0828">Tyrosine catabolism</keyword>
<feature type="binding site" evidence="14">
    <location>
        <position position="147"/>
    </location>
    <ligand>
        <name>Ca(2+)</name>
        <dbReference type="ChEBI" id="CHEBI:29108"/>
    </ligand>
</feature>
<evidence type="ECO:0000256" key="5">
    <source>
        <dbReference type="ARBA" id="ARBA00014741"/>
    </source>
</evidence>
<comment type="caution">
    <text evidence="18">The sequence shown here is derived from an EMBL/GenBank/DDBJ whole genome shotgun (WGS) entry which is preliminary data.</text>
</comment>
<dbReference type="PANTHER" id="PTHR43069:SF2">
    <property type="entry name" value="FUMARYLACETOACETASE"/>
    <property type="match status" value="1"/>
</dbReference>
<protein>
    <recommendedName>
        <fullName evidence="5 15">Fumarylacetoacetase</fullName>
        <ecNumber evidence="4 15">3.7.1.2</ecNumber>
    </recommendedName>
    <alternativeName>
        <fullName evidence="15">Fumarylacetoacetate hydrolase</fullName>
    </alternativeName>
</protein>
<feature type="binding site" evidence="14">
    <location>
        <position position="72"/>
    </location>
    <ligand>
        <name>Ca(2+)</name>
        <dbReference type="ChEBI" id="CHEBI:29108"/>
    </ligand>
</feature>
<dbReference type="Proteomes" id="UP001152888">
    <property type="component" value="Unassembled WGS sequence"/>
</dbReference>
<feature type="binding site" evidence="14">
    <location>
        <position position="179"/>
    </location>
    <ligand>
        <name>Ca(2+)</name>
        <dbReference type="ChEBI" id="CHEBI:29108"/>
    </ligand>
</feature>
<evidence type="ECO:0000256" key="14">
    <source>
        <dbReference type="PIRSR" id="PIRSR605959-3"/>
    </source>
</evidence>
<evidence type="ECO:0000256" key="10">
    <source>
        <dbReference type="ARBA" id="ARBA00022878"/>
    </source>
</evidence>
<evidence type="ECO:0000256" key="4">
    <source>
        <dbReference type="ARBA" id="ARBA00012094"/>
    </source>
</evidence>
<dbReference type="InterPro" id="IPR036462">
    <property type="entry name" value="Fumarylacetoacetase_N_sf"/>
</dbReference>
<dbReference type="SUPFAM" id="SSF63433">
    <property type="entry name" value="Fumarylacetoacetate hydrolase, FAH, N-terminal domain"/>
    <property type="match status" value="1"/>
</dbReference>
<dbReference type="Gene3D" id="3.90.850.10">
    <property type="entry name" value="Fumarylacetoacetase-like, C-terminal domain"/>
    <property type="match status" value="1"/>
</dbReference>
<feature type="domain" description="Fumarylacetoacetase-like C-terminal" evidence="16">
    <location>
        <begin position="72"/>
        <end position="357"/>
    </location>
</feature>
<dbReference type="EC" id="3.7.1.2" evidence="4 15"/>
<evidence type="ECO:0000256" key="9">
    <source>
        <dbReference type="ARBA" id="ARBA00022842"/>
    </source>
</evidence>
<feature type="binding site" evidence="13">
    <location>
        <position position="88"/>
    </location>
    <ligand>
        <name>substrate</name>
    </ligand>
</feature>
<evidence type="ECO:0000313" key="18">
    <source>
        <dbReference type="EMBL" id="CAH1979641.1"/>
    </source>
</evidence>
<evidence type="ECO:0000259" key="16">
    <source>
        <dbReference type="Pfam" id="PF01557"/>
    </source>
</evidence>
<comment type="cofactor">
    <cofactor evidence="15">
        <name>Mg(2+)</name>
        <dbReference type="ChEBI" id="CHEBI:18420"/>
    </cofactor>
    <cofactor evidence="15">
        <name>Ca(2+)</name>
        <dbReference type="ChEBI" id="CHEBI:29108"/>
    </cofactor>
</comment>